<feature type="transmembrane region" description="Helical" evidence="8">
    <location>
        <begin position="301"/>
        <end position="322"/>
    </location>
</feature>
<protein>
    <submittedName>
        <fullName evidence="9">Uncharacterized protein</fullName>
    </submittedName>
</protein>
<comment type="subcellular location">
    <subcellularLocation>
        <location evidence="1">Cell membrane</location>
        <topology evidence="1">Multi-pass membrane protein</topology>
    </subcellularLocation>
</comment>
<feature type="transmembrane region" description="Helical" evidence="8">
    <location>
        <begin position="343"/>
        <end position="361"/>
    </location>
</feature>
<dbReference type="PANTHER" id="PTHR42643">
    <property type="entry name" value="IONOTROPIC RECEPTOR 20A-RELATED"/>
    <property type="match status" value="1"/>
</dbReference>
<sequence>MCARAVSPLSSNKMILGVQFFTILSLINISFALQSALLLHILKSIIKEAPPLNFDLVFVFDKQHPKLWENFENPTNSMTTQIFVGFNPNHTLTKQTSQKFAAPITLVMVQSLTNNFNYFLKSTFPNIWSPISAFYAFVLNPLTTLTVNEETKEILAKSTLKLLRAYIFIPVDQTWHVFLPDSANKGLVLEQIINDHKIIHVSNSMLARRYPNFEGETMSGAVCPVCGEDLEYFRETGIWKGPQIAAWHELSLRLNITMDFQPYFGDIRRGANEDGEWDAGIQMILDETAAFDSFVQPVPELYSVIYVLKPIVFGSVGFVTAFPQPIKYNTLTRLLGPFNSDTWAATFLSVFATFILLHWTVTSREYTTIKSKLSKSQKTTSGSTKKLKSNCFFFNKLKNFFSNDPVLAFGALTKPILDQSGTELKFQEEFSKNLSRLVLGVWLLMLISLGCAYKSKMVEMISLPNYHIPPTTFEDLARSDYSIGVIGYTNQIENDLMIKHTSASQAILARAAEYDYVSPDVSIGIDEKYFI</sequence>
<reference evidence="9" key="1">
    <citation type="submission" date="2021-06" db="EMBL/GenBank/DDBJ databases">
        <authorList>
            <person name="Hodson N. C."/>
            <person name="Mongue J. A."/>
            <person name="Jaron S. K."/>
        </authorList>
    </citation>
    <scope>NUCLEOTIDE SEQUENCE</scope>
</reference>
<evidence type="ECO:0000256" key="5">
    <source>
        <dbReference type="ARBA" id="ARBA00023136"/>
    </source>
</evidence>
<name>A0A8J2NUU4_9HEXA</name>
<keyword evidence="3 8" id="KW-0812">Transmembrane</keyword>
<keyword evidence="10" id="KW-1185">Reference proteome</keyword>
<organism evidence="9 10">
    <name type="scientific">Allacma fusca</name>
    <dbReference type="NCBI Taxonomy" id="39272"/>
    <lineage>
        <taxon>Eukaryota</taxon>
        <taxon>Metazoa</taxon>
        <taxon>Ecdysozoa</taxon>
        <taxon>Arthropoda</taxon>
        <taxon>Hexapoda</taxon>
        <taxon>Collembola</taxon>
        <taxon>Symphypleona</taxon>
        <taxon>Sminthuridae</taxon>
        <taxon>Allacma</taxon>
    </lineage>
</organism>
<dbReference type="InterPro" id="IPR052192">
    <property type="entry name" value="Insect_Ionotropic_Sensory_Rcpt"/>
</dbReference>
<dbReference type="AlphaFoldDB" id="A0A8J2NUU4"/>
<evidence type="ECO:0000313" key="10">
    <source>
        <dbReference type="Proteomes" id="UP000708208"/>
    </source>
</evidence>
<keyword evidence="6" id="KW-0675">Receptor</keyword>
<dbReference type="EMBL" id="CAJVCH010060472">
    <property type="protein sequence ID" value="CAG7719327.1"/>
    <property type="molecule type" value="Genomic_DNA"/>
</dbReference>
<dbReference type="Proteomes" id="UP000708208">
    <property type="component" value="Unassembled WGS sequence"/>
</dbReference>
<dbReference type="PANTHER" id="PTHR42643:SF24">
    <property type="entry name" value="IONOTROPIC RECEPTOR 60A"/>
    <property type="match status" value="1"/>
</dbReference>
<gene>
    <name evidence="9" type="ORF">AFUS01_LOCUS8660</name>
</gene>
<evidence type="ECO:0000256" key="2">
    <source>
        <dbReference type="ARBA" id="ARBA00022475"/>
    </source>
</evidence>
<proteinExistence type="predicted"/>
<keyword evidence="5 8" id="KW-0472">Membrane</keyword>
<evidence type="ECO:0000256" key="3">
    <source>
        <dbReference type="ARBA" id="ARBA00022692"/>
    </source>
</evidence>
<accession>A0A8J2NUU4</accession>
<keyword evidence="2" id="KW-1003">Cell membrane</keyword>
<evidence type="ECO:0000256" key="6">
    <source>
        <dbReference type="ARBA" id="ARBA00023170"/>
    </source>
</evidence>
<evidence type="ECO:0000256" key="1">
    <source>
        <dbReference type="ARBA" id="ARBA00004651"/>
    </source>
</evidence>
<evidence type="ECO:0000256" key="8">
    <source>
        <dbReference type="SAM" id="Phobius"/>
    </source>
</evidence>
<evidence type="ECO:0000256" key="7">
    <source>
        <dbReference type="ARBA" id="ARBA00023180"/>
    </source>
</evidence>
<dbReference type="GO" id="GO:0005886">
    <property type="term" value="C:plasma membrane"/>
    <property type="evidence" value="ECO:0007669"/>
    <property type="project" value="UniProtKB-SubCell"/>
</dbReference>
<evidence type="ECO:0000313" key="9">
    <source>
        <dbReference type="EMBL" id="CAG7719327.1"/>
    </source>
</evidence>
<evidence type="ECO:0000256" key="4">
    <source>
        <dbReference type="ARBA" id="ARBA00022989"/>
    </source>
</evidence>
<keyword evidence="4 8" id="KW-1133">Transmembrane helix</keyword>
<comment type="caution">
    <text evidence="9">The sequence shown here is derived from an EMBL/GenBank/DDBJ whole genome shotgun (WGS) entry which is preliminary data.</text>
</comment>
<keyword evidence="7" id="KW-0325">Glycoprotein</keyword>
<dbReference type="OrthoDB" id="6614738at2759"/>
<feature type="transmembrane region" description="Helical" evidence="8">
    <location>
        <begin position="434"/>
        <end position="453"/>
    </location>
</feature>